<dbReference type="Proteomes" id="UP000003146">
    <property type="component" value="Unassembled WGS sequence"/>
</dbReference>
<proteinExistence type="predicted"/>
<protein>
    <submittedName>
        <fullName evidence="1">Uncharacterized protein</fullName>
    </submittedName>
</protein>
<dbReference type="STRING" id="470145.BACCOP_03631"/>
<reference evidence="1 2" key="1">
    <citation type="submission" date="2008-04" db="EMBL/GenBank/DDBJ databases">
        <title>Draft genome sequence of Bacteroides coprocola (DSM 17136).</title>
        <authorList>
            <person name="Sudarsanam P."/>
            <person name="Ley R."/>
            <person name="Guruge J."/>
            <person name="Turnbaugh P.J."/>
            <person name="Mahowald M."/>
            <person name="Liep D."/>
            <person name="Gordon J."/>
        </authorList>
    </citation>
    <scope>NUCLEOTIDE SEQUENCE [LARGE SCALE GENOMIC DNA]</scope>
    <source>
        <strain evidence="1 2">DSM 17136</strain>
    </source>
</reference>
<organism evidence="1 2">
    <name type="scientific">Phocaeicola coprocola DSM 17136</name>
    <dbReference type="NCBI Taxonomy" id="470145"/>
    <lineage>
        <taxon>Bacteria</taxon>
        <taxon>Pseudomonadati</taxon>
        <taxon>Bacteroidota</taxon>
        <taxon>Bacteroidia</taxon>
        <taxon>Bacteroidales</taxon>
        <taxon>Bacteroidaceae</taxon>
        <taxon>Phocaeicola</taxon>
    </lineage>
</organism>
<sequence length="60" mass="6881">MQGNHFIKTLIRERATSDFQSLSYSFPEETGHSDILQIYKLSIIKLNQLSYTKGINGCFP</sequence>
<reference evidence="1 2" key="2">
    <citation type="submission" date="2008-04" db="EMBL/GenBank/DDBJ databases">
        <authorList>
            <person name="Fulton L."/>
            <person name="Clifton S."/>
            <person name="Fulton B."/>
            <person name="Xu J."/>
            <person name="Minx P."/>
            <person name="Pepin K.H."/>
            <person name="Johnson M."/>
            <person name="Thiruvilangam P."/>
            <person name="Bhonagiri V."/>
            <person name="Nash W.E."/>
            <person name="Mardis E.R."/>
            <person name="Wilson R.K."/>
        </authorList>
    </citation>
    <scope>NUCLEOTIDE SEQUENCE [LARGE SCALE GENOMIC DNA]</scope>
    <source>
        <strain evidence="1 2">DSM 17136</strain>
    </source>
</reference>
<dbReference type="EMBL" id="ABIY02000119">
    <property type="protein sequence ID" value="EDU99341.1"/>
    <property type="molecule type" value="Genomic_DNA"/>
</dbReference>
<comment type="caution">
    <text evidence="1">The sequence shown here is derived from an EMBL/GenBank/DDBJ whole genome shotgun (WGS) entry which is preliminary data.</text>
</comment>
<dbReference type="AlphaFoldDB" id="B3JNW5"/>
<dbReference type="HOGENOM" id="CLU_2931469_0_0_10"/>
<accession>B3JNW5</accession>
<evidence type="ECO:0000313" key="2">
    <source>
        <dbReference type="Proteomes" id="UP000003146"/>
    </source>
</evidence>
<gene>
    <name evidence="1" type="ORF">BACCOP_03631</name>
</gene>
<name>B3JNW5_9BACT</name>
<evidence type="ECO:0000313" key="1">
    <source>
        <dbReference type="EMBL" id="EDU99341.1"/>
    </source>
</evidence>